<dbReference type="Proteomes" id="UP000499080">
    <property type="component" value="Unassembled WGS sequence"/>
</dbReference>
<protein>
    <submittedName>
        <fullName evidence="1">Uncharacterized protein</fullName>
    </submittedName>
</protein>
<proteinExistence type="predicted"/>
<evidence type="ECO:0000313" key="1">
    <source>
        <dbReference type="EMBL" id="GBN17985.1"/>
    </source>
</evidence>
<dbReference type="AlphaFoldDB" id="A0A4Y2LT30"/>
<evidence type="ECO:0000313" key="2">
    <source>
        <dbReference type="Proteomes" id="UP000499080"/>
    </source>
</evidence>
<dbReference type="EMBL" id="BGPR01006323">
    <property type="protein sequence ID" value="GBN17985.1"/>
    <property type="molecule type" value="Genomic_DNA"/>
</dbReference>
<accession>A0A4Y2LT30</accession>
<gene>
    <name evidence="1" type="ORF">AVEN_254494_1</name>
</gene>
<reference evidence="1 2" key="1">
    <citation type="journal article" date="2019" name="Sci. Rep.">
        <title>Orb-weaving spider Araneus ventricosus genome elucidates the spidroin gene catalogue.</title>
        <authorList>
            <person name="Kono N."/>
            <person name="Nakamura H."/>
            <person name="Ohtoshi R."/>
            <person name="Moran D.A.P."/>
            <person name="Shinohara A."/>
            <person name="Yoshida Y."/>
            <person name="Fujiwara M."/>
            <person name="Mori M."/>
            <person name="Tomita M."/>
            <person name="Arakawa K."/>
        </authorList>
    </citation>
    <scope>NUCLEOTIDE SEQUENCE [LARGE SCALE GENOMIC DNA]</scope>
</reference>
<name>A0A4Y2LT30_ARAVE</name>
<sequence>MISASDIQYQFQQRLPLVRSIPAHVRLVIHDCSMLRKFDSSISKPIIDVKNLAPKGWISTLSQELSYHLYCQAIKVLYSLRKCEEAGHGNRRSN</sequence>
<comment type="caution">
    <text evidence="1">The sequence shown here is derived from an EMBL/GenBank/DDBJ whole genome shotgun (WGS) entry which is preliminary data.</text>
</comment>
<organism evidence="1 2">
    <name type="scientific">Araneus ventricosus</name>
    <name type="common">Orbweaver spider</name>
    <name type="synonym">Epeira ventricosa</name>
    <dbReference type="NCBI Taxonomy" id="182803"/>
    <lineage>
        <taxon>Eukaryota</taxon>
        <taxon>Metazoa</taxon>
        <taxon>Ecdysozoa</taxon>
        <taxon>Arthropoda</taxon>
        <taxon>Chelicerata</taxon>
        <taxon>Arachnida</taxon>
        <taxon>Araneae</taxon>
        <taxon>Araneomorphae</taxon>
        <taxon>Entelegynae</taxon>
        <taxon>Araneoidea</taxon>
        <taxon>Araneidae</taxon>
        <taxon>Araneus</taxon>
    </lineage>
</organism>
<keyword evidence="2" id="KW-1185">Reference proteome</keyword>